<accession>A0A0F9RWC5</accession>
<dbReference type="AlphaFoldDB" id="A0A0F9RWC5"/>
<reference evidence="1" key="1">
    <citation type="journal article" date="2015" name="Nature">
        <title>Complex archaea that bridge the gap between prokaryotes and eukaryotes.</title>
        <authorList>
            <person name="Spang A."/>
            <person name="Saw J.H."/>
            <person name="Jorgensen S.L."/>
            <person name="Zaremba-Niedzwiedzka K."/>
            <person name="Martijn J."/>
            <person name="Lind A.E."/>
            <person name="van Eijk R."/>
            <person name="Schleper C."/>
            <person name="Guy L."/>
            <person name="Ettema T.J."/>
        </authorList>
    </citation>
    <scope>NUCLEOTIDE SEQUENCE</scope>
</reference>
<gene>
    <name evidence="1" type="ORF">LCGC14_0846540</name>
</gene>
<name>A0A0F9RWC5_9ZZZZ</name>
<proteinExistence type="predicted"/>
<sequence>MKRENKIEKLKKRIKKFKRWKKYLDIKINDCKEEIMLLEVGYK</sequence>
<comment type="caution">
    <text evidence="1">The sequence shown here is derived from an EMBL/GenBank/DDBJ whole genome shotgun (WGS) entry which is preliminary data.</text>
</comment>
<protein>
    <submittedName>
        <fullName evidence="1">Uncharacterized protein</fullName>
    </submittedName>
</protein>
<evidence type="ECO:0000313" key="1">
    <source>
        <dbReference type="EMBL" id="KKN29201.1"/>
    </source>
</evidence>
<organism evidence="1">
    <name type="scientific">marine sediment metagenome</name>
    <dbReference type="NCBI Taxonomy" id="412755"/>
    <lineage>
        <taxon>unclassified sequences</taxon>
        <taxon>metagenomes</taxon>
        <taxon>ecological metagenomes</taxon>
    </lineage>
</organism>
<dbReference type="EMBL" id="LAZR01002503">
    <property type="protein sequence ID" value="KKN29201.1"/>
    <property type="molecule type" value="Genomic_DNA"/>
</dbReference>